<dbReference type="SUPFAM" id="SSF48113">
    <property type="entry name" value="Heme-dependent peroxidases"/>
    <property type="match status" value="1"/>
</dbReference>
<dbReference type="GO" id="GO:0005576">
    <property type="term" value="C:extracellular region"/>
    <property type="evidence" value="ECO:0007669"/>
    <property type="project" value="UniProtKB-SubCell"/>
</dbReference>
<feature type="disulfide bond" evidence="17">
    <location>
        <begin position="124"/>
        <end position="326"/>
    </location>
</feature>
<feature type="binding site" evidence="15">
    <location>
        <position position="74"/>
    </location>
    <ligand>
        <name>Ca(2+)</name>
        <dbReference type="ChEBI" id="CHEBI:29108"/>
        <label>1</label>
    </ligand>
</feature>
<evidence type="ECO:0000256" key="14">
    <source>
        <dbReference type="PIRSR" id="PIRSR600823-2"/>
    </source>
</evidence>
<keyword evidence="5 18" id="KW-0964">Secreted</keyword>
<feature type="binding site" evidence="15">
    <location>
        <position position="92"/>
    </location>
    <ligand>
        <name>Ca(2+)</name>
        <dbReference type="ChEBI" id="CHEBI:29108"/>
        <label>1</label>
    </ligand>
</feature>
<keyword evidence="12 15" id="KW-0408">Iron</keyword>
<evidence type="ECO:0000256" key="3">
    <source>
        <dbReference type="ARBA" id="ARBA00006873"/>
    </source>
</evidence>
<evidence type="ECO:0000313" key="21">
    <source>
        <dbReference type="Proteomes" id="UP000283530"/>
    </source>
</evidence>
<accession>A0A3S3RA69</accession>
<dbReference type="PANTHER" id="PTHR31517">
    <property type="match status" value="1"/>
</dbReference>
<comment type="subcellular location">
    <subcellularLocation>
        <location evidence="18">Secreted</location>
    </subcellularLocation>
</comment>
<comment type="similarity">
    <text evidence="3">Belongs to the peroxidase family. Ascorbate peroxidase subfamily.</text>
</comment>
<evidence type="ECO:0000256" key="17">
    <source>
        <dbReference type="PIRSR" id="PIRSR600823-5"/>
    </source>
</evidence>
<feature type="binding site" evidence="14">
    <location>
        <position position="164"/>
    </location>
    <ligand>
        <name>substrate</name>
    </ligand>
</feature>
<feature type="binding site" evidence="15">
    <location>
        <position position="77"/>
    </location>
    <ligand>
        <name>Ca(2+)</name>
        <dbReference type="ChEBI" id="CHEBI:29108"/>
        <label>1</label>
    </ligand>
</feature>
<dbReference type="PRINTS" id="PR00461">
    <property type="entry name" value="PLPEROXIDASE"/>
</dbReference>
<evidence type="ECO:0000259" key="19">
    <source>
        <dbReference type="PROSITE" id="PS50873"/>
    </source>
</evidence>
<dbReference type="InterPro" id="IPR000823">
    <property type="entry name" value="Peroxidase_pln"/>
</dbReference>
<comment type="similarity">
    <text evidence="18">Belongs to the peroxidase family. Classical plant (class III) peroxidase subfamily.</text>
</comment>
<feature type="domain" description="Plant heme peroxidase family profile" evidence="19">
    <location>
        <begin position="30"/>
        <end position="330"/>
    </location>
</feature>
<dbReference type="OrthoDB" id="2113341at2759"/>
<dbReference type="PANTHER" id="PTHR31517:SF59">
    <property type="entry name" value="PEROXIDASE"/>
    <property type="match status" value="1"/>
</dbReference>
<evidence type="ECO:0000256" key="15">
    <source>
        <dbReference type="PIRSR" id="PIRSR600823-3"/>
    </source>
</evidence>
<feature type="binding site" description="axial binding residue" evidence="15">
    <location>
        <position position="194"/>
    </location>
    <ligand>
        <name>heme b</name>
        <dbReference type="ChEBI" id="CHEBI:60344"/>
    </ligand>
    <ligandPart>
        <name>Fe</name>
        <dbReference type="ChEBI" id="CHEBI:18248"/>
    </ligandPart>
</feature>
<dbReference type="GO" id="GO:0020037">
    <property type="term" value="F:heme binding"/>
    <property type="evidence" value="ECO:0007669"/>
    <property type="project" value="UniProtKB-UniRule"/>
</dbReference>
<feature type="binding site" evidence="15">
    <location>
        <position position="83"/>
    </location>
    <ligand>
        <name>Ca(2+)</name>
        <dbReference type="ChEBI" id="CHEBI:29108"/>
        <label>1</label>
    </ligand>
</feature>
<dbReference type="InterPro" id="IPR019793">
    <property type="entry name" value="Peroxidases_heam-ligand_BS"/>
</dbReference>
<dbReference type="GO" id="GO:0140825">
    <property type="term" value="F:lactoperoxidase activity"/>
    <property type="evidence" value="ECO:0007669"/>
    <property type="project" value="UniProtKB-EC"/>
</dbReference>
<keyword evidence="11 18" id="KW-0560">Oxidoreductase</keyword>
<gene>
    <name evidence="20" type="ORF">CKAN_02616900</name>
</gene>
<dbReference type="Gene3D" id="1.10.520.10">
    <property type="match status" value="1"/>
</dbReference>
<comment type="cofactor">
    <cofactor evidence="15 18">
        <name>Ca(2+)</name>
        <dbReference type="ChEBI" id="CHEBI:29108"/>
    </cofactor>
    <text evidence="15 18">Binds 2 calcium ions per subunit.</text>
</comment>
<name>A0A3S3RA69_9MAGN</name>
<feature type="binding site" evidence="15">
    <location>
        <position position="195"/>
    </location>
    <ligand>
        <name>Ca(2+)</name>
        <dbReference type="ChEBI" id="CHEBI:29108"/>
        <label>2</label>
    </ligand>
</feature>
<evidence type="ECO:0000256" key="9">
    <source>
        <dbReference type="ARBA" id="ARBA00022729"/>
    </source>
</evidence>
<dbReference type="InterPro" id="IPR010255">
    <property type="entry name" value="Haem_peroxidase_sf"/>
</dbReference>
<dbReference type="Gene3D" id="1.10.420.10">
    <property type="entry name" value="Peroxidase, domain 2"/>
    <property type="match status" value="1"/>
</dbReference>
<dbReference type="EMBL" id="QPKB01000012">
    <property type="protein sequence ID" value="RWR96767.1"/>
    <property type="molecule type" value="Genomic_DNA"/>
</dbReference>
<feature type="disulfide bond" evidence="17">
    <location>
        <begin position="75"/>
        <end position="80"/>
    </location>
</feature>
<evidence type="ECO:0000256" key="1">
    <source>
        <dbReference type="ARBA" id="ARBA00000189"/>
    </source>
</evidence>
<evidence type="ECO:0000256" key="18">
    <source>
        <dbReference type="RuleBase" id="RU362060"/>
    </source>
</evidence>
<feature type="site" description="Transition state stabilizer" evidence="16">
    <location>
        <position position="69"/>
    </location>
</feature>
<dbReference type="FunFam" id="1.10.420.10:FF:000007">
    <property type="entry name" value="Peroxidase"/>
    <property type="match status" value="1"/>
</dbReference>
<reference evidence="20 21" key="1">
    <citation type="journal article" date="2019" name="Nat. Plants">
        <title>Stout camphor tree genome fills gaps in understanding of flowering plant genome evolution.</title>
        <authorList>
            <person name="Chaw S.M."/>
            <person name="Liu Y.C."/>
            <person name="Wu Y.W."/>
            <person name="Wang H.Y."/>
            <person name="Lin C.I."/>
            <person name="Wu C.S."/>
            <person name="Ke H.M."/>
            <person name="Chang L.Y."/>
            <person name="Hsu C.Y."/>
            <person name="Yang H.T."/>
            <person name="Sudianto E."/>
            <person name="Hsu M.H."/>
            <person name="Wu K.P."/>
            <person name="Wang L.N."/>
            <person name="Leebens-Mack J.H."/>
            <person name="Tsai I.J."/>
        </authorList>
    </citation>
    <scope>NUCLEOTIDE SEQUENCE [LARGE SCALE GENOMIC DNA]</scope>
    <source>
        <strain evidence="21">cv. Chaw 1501</strain>
        <tissue evidence="20">Young leaves</tissue>
    </source>
</reference>
<dbReference type="Proteomes" id="UP000283530">
    <property type="component" value="Unassembled WGS sequence"/>
</dbReference>
<dbReference type="PROSITE" id="PS51257">
    <property type="entry name" value="PROKAR_LIPOPROTEIN"/>
    <property type="match status" value="1"/>
</dbReference>
<dbReference type="PRINTS" id="PR00458">
    <property type="entry name" value="PEROXIDASE"/>
</dbReference>
<dbReference type="PROSITE" id="PS00435">
    <property type="entry name" value="PEROXIDASE_1"/>
    <property type="match status" value="1"/>
</dbReference>
<evidence type="ECO:0000256" key="13">
    <source>
        <dbReference type="ARBA" id="ARBA00023157"/>
    </source>
</evidence>
<evidence type="ECO:0000313" key="20">
    <source>
        <dbReference type="EMBL" id="RWR96767.1"/>
    </source>
</evidence>
<sequence>MTHRSAFFIAVLLCACISVVSGAITLPPGATVLHFYKLNNTCKYVEEFVKHQVKLVWEKDKSITAALLRLLYSDCFVTGCDASILLDGKDSEKMAPQNLGLRGFVLIDKIKTVLESRCPGVVSCADILNLATRDAVAMAGAPAYPVFTGRRDGFKSSAKSVDLPSPDITVQKALAYFKSKGLDELDLVTLLGAHTVGSTHCHYIRNRLYNFNGTGNADPNMKKSLVNQLRKQCPSNLTGHSDSTVFLNQESGKSYNFTNSYFSQVLEKEAILEVDQQLLLGGETKDIALEFAQGFEDFRRSFALSMSRMGNLGVLTGKNGEIRRNCSYTNKDNPYLK</sequence>
<dbReference type="PROSITE" id="PS50873">
    <property type="entry name" value="PEROXIDASE_4"/>
    <property type="match status" value="1"/>
</dbReference>
<feature type="binding site" evidence="15">
    <location>
        <position position="79"/>
    </location>
    <ligand>
        <name>Ca(2+)</name>
        <dbReference type="ChEBI" id="CHEBI:29108"/>
        <label>1</label>
    </ligand>
</feature>
<dbReference type="GO" id="GO:0042744">
    <property type="term" value="P:hydrogen peroxide catabolic process"/>
    <property type="evidence" value="ECO:0007669"/>
    <property type="project" value="UniProtKB-KW"/>
</dbReference>
<evidence type="ECO:0000256" key="4">
    <source>
        <dbReference type="ARBA" id="ARBA00012313"/>
    </source>
</evidence>
<feature type="signal peptide" evidence="18">
    <location>
        <begin position="1"/>
        <end position="22"/>
    </location>
</feature>
<dbReference type="CDD" id="cd00693">
    <property type="entry name" value="secretory_peroxidase"/>
    <property type="match status" value="1"/>
</dbReference>
<evidence type="ECO:0000256" key="5">
    <source>
        <dbReference type="ARBA" id="ARBA00022525"/>
    </source>
</evidence>
<dbReference type="GO" id="GO:0006979">
    <property type="term" value="P:response to oxidative stress"/>
    <property type="evidence" value="ECO:0007669"/>
    <property type="project" value="UniProtKB-UniRule"/>
</dbReference>
<evidence type="ECO:0000256" key="10">
    <source>
        <dbReference type="ARBA" id="ARBA00022837"/>
    </source>
</evidence>
<comment type="catalytic activity">
    <reaction evidence="1 18">
        <text>2 a phenolic donor + H2O2 = 2 a phenolic radical donor + 2 H2O</text>
        <dbReference type="Rhea" id="RHEA:56136"/>
        <dbReference type="ChEBI" id="CHEBI:15377"/>
        <dbReference type="ChEBI" id="CHEBI:16240"/>
        <dbReference type="ChEBI" id="CHEBI:139520"/>
        <dbReference type="ChEBI" id="CHEBI:139521"/>
        <dbReference type="EC" id="1.11.1.7"/>
    </reaction>
</comment>
<keyword evidence="8 15" id="KW-0479">Metal-binding</keyword>
<feature type="chain" id="PRO_5018377803" description="Peroxidase" evidence="18">
    <location>
        <begin position="23"/>
        <end position="337"/>
    </location>
</feature>
<keyword evidence="7 18" id="KW-0349">Heme</keyword>
<protein>
    <recommendedName>
        <fullName evidence="4 18">Peroxidase</fullName>
        <ecNumber evidence="4 18">1.11.1.7</ecNumber>
    </recommendedName>
</protein>
<dbReference type="EC" id="1.11.1.7" evidence="4 18"/>
<keyword evidence="18" id="KW-0376">Hydrogen peroxide</keyword>
<evidence type="ECO:0000256" key="8">
    <source>
        <dbReference type="ARBA" id="ARBA00022723"/>
    </source>
</evidence>
<feature type="disulfide bond" evidence="17">
    <location>
        <begin position="42"/>
        <end position="118"/>
    </location>
</feature>
<proteinExistence type="inferred from homology"/>
<dbReference type="Pfam" id="PF00141">
    <property type="entry name" value="peroxidase"/>
    <property type="match status" value="1"/>
</dbReference>
<evidence type="ECO:0000256" key="2">
    <source>
        <dbReference type="ARBA" id="ARBA00002322"/>
    </source>
</evidence>
<keyword evidence="13 17" id="KW-1015">Disulfide bond</keyword>
<evidence type="ECO:0000256" key="6">
    <source>
        <dbReference type="ARBA" id="ARBA00022559"/>
    </source>
</evidence>
<evidence type="ECO:0000256" key="16">
    <source>
        <dbReference type="PIRSR" id="PIRSR600823-4"/>
    </source>
</evidence>
<dbReference type="GO" id="GO:0046872">
    <property type="term" value="F:metal ion binding"/>
    <property type="evidence" value="ECO:0007669"/>
    <property type="project" value="UniProtKB-UniRule"/>
</dbReference>
<evidence type="ECO:0000256" key="7">
    <source>
        <dbReference type="ARBA" id="ARBA00022617"/>
    </source>
</evidence>
<evidence type="ECO:0000256" key="11">
    <source>
        <dbReference type="ARBA" id="ARBA00023002"/>
    </source>
</evidence>
<feature type="binding site" evidence="15">
    <location>
        <position position="81"/>
    </location>
    <ligand>
        <name>Ca(2+)</name>
        <dbReference type="ChEBI" id="CHEBI:29108"/>
        <label>1</label>
    </ligand>
</feature>
<keyword evidence="9 18" id="KW-0732">Signal</keyword>
<dbReference type="AlphaFoldDB" id="A0A3S3RA69"/>
<organism evidence="20 21">
    <name type="scientific">Cinnamomum micranthum f. kanehirae</name>
    <dbReference type="NCBI Taxonomy" id="337451"/>
    <lineage>
        <taxon>Eukaryota</taxon>
        <taxon>Viridiplantae</taxon>
        <taxon>Streptophyta</taxon>
        <taxon>Embryophyta</taxon>
        <taxon>Tracheophyta</taxon>
        <taxon>Spermatophyta</taxon>
        <taxon>Magnoliopsida</taxon>
        <taxon>Magnoliidae</taxon>
        <taxon>Laurales</taxon>
        <taxon>Lauraceae</taxon>
        <taxon>Cinnamomum</taxon>
    </lineage>
</organism>
<dbReference type="STRING" id="337451.A0A3S3RA69"/>
<dbReference type="InterPro" id="IPR002016">
    <property type="entry name" value="Haem_peroxidase"/>
</dbReference>
<comment type="caution">
    <text evidence="20">The sequence shown here is derived from an EMBL/GenBank/DDBJ whole genome shotgun (WGS) entry which is preliminary data.</text>
</comment>
<comment type="cofactor">
    <cofactor evidence="15 18">
        <name>heme b</name>
        <dbReference type="ChEBI" id="CHEBI:60344"/>
    </cofactor>
    <text evidence="15 18">Binds 1 heme b (iron(II)-protoporphyrin IX) group per subunit.</text>
</comment>
<dbReference type="InterPro" id="IPR033905">
    <property type="entry name" value="Secretory_peroxidase"/>
</dbReference>
<keyword evidence="10 15" id="KW-0106">Calcium</keyword>
<keyword evidence="21" id="KW-1185">Reference proteome</keyword>
<keyword evidence="6 18" id="KW-0575">Peroxidase</keyword>
<evidence type="ECO:0000256" key="12">
    <source>
        <dbReference type="ARBA" id="ARBA00023004"/>
    </source>
</evidence>
<feature type="disulfide bond" evidence="17">
    <location>
        <begin position="201"/>
        <end position="233"/>
    </location>
</feature>
<comment type="function">
    <text evidence="2">Removal of H(2)O(2), oxidation of toxic reductants, biosynthesis and degradation of lignin, suberization, auxin catabolism, response to environmental stresses such as wounding, pathogen attack and oxidative stress. These functions might be dependent on each isozyme/isoform in each plant tissue.</text>
</comment>